<reference evidence="1 2" key="1">
    <citation type="submission" date="2016-11" db="EMBL/GenBank/DDBJ databases">
        <title>The macronuclear genome of Stentor coeruleus: a giant cell with tiny introns.</title>
        <authorList>
            <person name="Slabodnick M."/>
            <person name="Ruby J.G."/>
            <person name="Reiff S.B."/>
            <person name="Swart E.C."/>
            <person name="Gosai S."/>
            <person name="Prabakaran S."/>
            <person name="Witkowska E."/>
            <person name="Larue G.E."/>
            <person name="Fisher S."/>
            <person name="Freeman R.M."/>
            <person name="Gunawardena J."/>
            <person name="Chu W."/>
            <person name="Stover N.A."/>
            <person name="Gregory B.D."/>
            <person name="Nowacki M."/>
            <person name="Derisi J."/>
            <person name="Roy S.W."/>
            <person name="Marshall W.F."/>
            <person name="Sood P."/>
        </authorList>
    </citation>
    <scope>NUCLEOTIDE SEQUENCE [LARGE SCALE GENOMIC DNA]</scope>
    <source>
        <strain evidence="1">WM001</strain>
    </source>
</reference>
<gene>
    <name evidence="1" type="ORF">SteCoe_20830</name>
</gene>
<evidence type="ECO:0000313" key="2">
    <source>
        <dbReference type="Proteomes" id="UP000187209"/>
    </source>
</evidence>
<sequence length="172" mass="19564">MGCGSVNNKSHMLDEKKIALKPYPDDINGLNDKVANNFNAFLKSHGANPKPVYKERPKLNFDIKDMKSSRRQSYVVTLPHSSELQIEKADDQNTGNKFLASISEKKSAEESINKIEERSFFISVPMETSDFGQEKPRKPFRFSISFNADEEINELKDLEGEAENVLSRYISN</sequence>
<dbReference type="Proteomes" id="UP000187209">
    <property type="component" value="Unassembled WGS sequence"/>
</dbReference>
<comment type="caution">
    <text evidence="1">The sequence shown here is derived from an EMBL/GenBank/DDBJ whole genome shotgun (WGS) entry which is preliminary data.</text>
</comment>
<organism evidence="1 2">
    <name type="scientific">Stentor coeruleus</name>
    <dbReference type="NCBI Taxonomy" id="5963"/>
    <lineage>
        <taxon>Eukaryota</taxon>
        <taxon>Sar</taxon>
        <taxon>Alveolata</taxon>
        <taxon>Ciliophora</taxon>
        <taxon>Postciliodesmatophora</taxon>
        <taxon>Heterotrichea</taxon>
        <taxon>Heterotrichida</taxon>
        <taxon>Stentoridae</taxon>
        <taxon>Stentor</taxon>
    </lineage>
</organism>
<accession>A0A1R2BQS1</accession>
<protein>
    <submittedName>
        <fullName evidence="1">Uncharacterized protein</fullName>
    </submittedName>
</protein>
<name>A0A1R2BQS1_9CILI</name>
<dbReference type="AlphaFoldDB" id="A0A1R2BQS1"/>
<evidence type="ECO:0000313" key="1">
    <source>
        <dbReference type="EMBL" id="OMJ79179.1"/>
    </source>
</evidence>
<proteinExistence type="predicted"/>
<keyword evidence="2" id="KW-1185">Reference proteome</keyword>
<dbReference type="EMBL" id="MPUH01000483">
    <property type="protein sequence ID" value="OMJ79179.1"/>
    <property type="molecule type" value="Genomic_DNA"/>
</dbReference>